<sequence length="121" mass="13686">MSPCTFWYVKLSPPLDDARSILWPIRHRRIISTPSKYQYNTRSFLIACQSCLCRFGSIHVPGNSVELEHWAMGVHDCRSHRQLAGRAEEDETIDANGTTVSSGRRLKPCSPGRHVEKCTTA</sequence>
<evidence type="ECO:0000313" key="1">
    <source>
        <dbReference type="EMBL" id="KIM89900.1"/>
    </source>
</evidence>
<name>A0A0C3G0Y8_PILCF</name>
<dbReference type="Proteomes" id="UP000054166">
    <property type="component" value="Unassembled WGS sequence"/>
</dbReference>
<protein>
    <submittedName>
        <fullName evidence="1">Uncharacterized protein</fullName>
    </submittedName>
</protein>
<proteinExistence type="predicted"/>
<dbReference type="HOGENOM" id="CLU_2038902_0_0_1"/>
<reference evidence="1 2" key="1">
    <citation type="submission" date="2014-04" db="EMBL/GenBank/DDBJ databases">
        <authorList>
            <consortium name="DOE Joint Genome Institute"/>
            <person name="Kuo A."/>
            <person name="Tarkka M."/>
            <person name="Buscot F."/>
            <person name="Kohler A."/>
            <person name="Nagy L.G."/>
            <person name="Floudas D."/>
            <person name="Copeland A."/>
            <person name="Barry K.W."/>
            <person name="Cichocki N."/>
            <person name="Veneault-Fourrey C."/>
            <person name="LaButti K."/>
            <person name="Lindquist E.A."/>
            <person name="Lipzen A."/>
            <person name="Lundell T."/>
            <person name="Morin E."/>
            <person name="Murat C."/>
            <person name="Sun H."/>
            <person name="Tunlid A."/>
            <person name="Henrissat B."/>
            <person name="Grigoriev I.V."/>
            <person name="Hibbett D.S."/>
            <person name="Martin F."/>
            <person name="Nordberg H.P."/>
            <person name="Cantor M.N."/>
            <person name="Hua S.X."/>
        </authorList>
    </citation>
    <scope>NUCLEOTIDE SEQUENCE [LARGE SCALE GENOMIC DNA]</scope>
    <source>
        <strain evidence="1 2">F 1598</strain>
    </source>
</reference>
<dbReference type="InParanoid" id="A0A0C3G0Y8"/>
<reference evidence="2" key="2">
    <citation type="submission" date="2015-01" db="EMBL/GenBank/DDBJ databases">
        <title>Evolutionary Origins and Diversification of the Mycorrhizal Mutualists.</title>
        <authorList>
            <consortium name="DOE Joint Genome Institute"/>
            <consortium name="Mycorrhizal Genomics Consortium"/>
            <person name="Kohler A."/>
            <person name="Kuo A."/>
            <person name="Nagy L.G."/>
            <person name="Floudas D."/>
            <person name="Copeland A."/>
            <person name="Barry K.W."/>
            <person name="Cichocki N."/>
            <person name="Veneault-Fourrey C."/>
            <person name="LaButti K."/>
            <person name="Lindquist E.A."/>
            <person name="Lipzen A."/>
            <person name="Lundell T."/>
            <person name="Morin E."/>
            <person name="Murat C."/>
            <person name="Riley R."/>
            <person name="Ohm R."/>
            <person name="Sun H."/>
            <person name="Tunlid A."/>
            <person name="Henrissat B."/>
            <person name="Grigoriev I.V."/>
            <person name="Hibbett D.S."/>
            <person name="Martin F."/>
        </authorList>
    </citation>
    <scope>NUCLEOTIDE SEQUENCE [LARGE SCALE GENOMIC DNA]</scope>
    <source>
        <strain evidence="2">F 1598</strain>
    </source>
</reference>
<organism evidence="1 2">
    <name type="scientific">Piloderma croceum (strain F 1598)</name>
    <dbReference type="NCBI Taxonomy" id="765440"/>
    <lineage>
        <taxon>Eukaryota</taxon>
        <taxon>Fungi</taxon>
        <taxon>Dikarya</taxon>
        <taxon>Basidiomycota</taxon>
        <taxon>Agaricomycotina</taxon>
        <taxon>Agaricomycetes</taxon>
        <taxon>Agaricomycetidae</taxon>
        <taxon>Atheliales</taxon>
        <taxon>Atheliaceae</taxon>
        <taxon>Piloderma</taxon>
    </lineage>
</organism>
<dbReference type="AlphaFoldDB" id="A0A0C3G0Y8"/>
<accession>A0A0C3G0Y8</accession>
<gene>
    <name evidence="1" type="ORF">PILCRDRAFT_200711</name>
</gene>
<keyword evidence="2" id="KW-1185">Reference proteome</keyword>
<evidence type="ECO:0000313" key="2">
    <source>
        <dbReference type="Proteomes" id="UP000054166"/>
    </source>
</evidence>
<dbReference type="EMBL" id="KN832974">
    <property type="protein sequence ID" value="KIM89900.1"/>
    <property type="molecule type" value="Genomic_DNA"/>
</dbReference>